<reference evidence="2 3" key="1">
    <citation type="journal article" date="2024" name="Nat. Commun.">
        <title>Phylogenomics reveals the evolutionary origins of lichenization in chlorophyte algae.</title>
        <authorList>
            <person name="Puginier C."/>
            <person name="Libourel C."/>
            <person name="Otte J."/>
            <person name="Skaloud P."/>
            <person name="Haon M."/>
            <person name="Grisel S."/>
            <person name="Petersen M."/>
            <person name="Berrin J.G."/>
            <person name="Delaux P.M."/>
            <person name="Dal Grande F."/>
            <person name="Keller J."/>
        </authorList>
    </citation>
    <scope>NUCLEOTIDE SEQUENCE [LARGE SCALE GENOMIC DNA]</scope>
    <source>
        <strain evidence="2 3">SAG 2043</strain>
    </source>
</reference>
<evidence type="ECO:0000313" key="2">
    <source>
        <dbReference type="EMBL" id="KAK9817181.1"/>
    </source>
</evidence>
<proteinExistence type="predicted"/>
<sequence length="92" mass="10626">MRHDLKGHQILSIGRRQRCSLWHRGHANLCFKDAEGDQILALTERCWGGWQVTPAGTEKPLVDTRIKGWQEEEPHPTAWSMLRSRETQPRAA</sequence>
<dbReference type="AlphaFoldDB" id="A0AAW1PU45"/>
<organism evidence="2 3">
    <name type="scientific">[Myrmecia] bisecta</name>
    <dbReference type="NCBI Taxonomy" id="41462"/>
    <lineage>
        <taxon>Eukaryota</taxon>
        <taxon>Viridiplantae</taxon>
        <taxon>Chlorophyta</taxon>
        <taxon>core chlorophytes</taxon>
        <taxon>Trebouxiophyceae</taxon>
        <taxon>Trebouxiales</taxon>
        <taxon>Trebouxiaceae</taxon>
        <taxon>Myrmecia</taxon>
    </lineage>
</organism>
<evidence type="ECO:0000313" key="3">
    <source>
        <dbReference type="Proteomes" id="UP001489004"/>
    </source>
</evidence>
<name>A0AAW1PU45_9CHLO</name>
<keyword evidence="3" id="KW-1185">Reference proteome</keyword>
<accession>A0AAW1PU45</accession>
<feature type="compositionally biased region" description="Basic and acidic residues" evidence="1">
    <location>
        <begin position="83"/>
        <end position="92"/>
    </location>
</feature>
<feature type="region of interest" description="Disordered" evidence="1">
    <location>
        <begin position="73"/>
        <end position="92"/>
    </location>
</feature>
<gene>
    <name evidence="2" type="ORF">WJX72_010714</name>
</gene>
<evidence type="ECO:0000256" key="1">
    <source>
        <dbReference type="SAM" id="MobiDB-lite"/>
    </source>
</evidence>
<dbReference type="Proteomes" id="UP001489004">
    <property type="component" value="Unassembled WGS sequence"/>
</dbReference>
<comment type="caution">
    <text evidence="2">The sequence shown here is derived from an EMBL/GenBank/DDBJ whole genome shotgun (WGS) entry which is preliminary data.</text>
</comment>
<protein>
    <submittedName>
        <fullName evidence="2">Uncharacterized protein</fullName>
    </submittedName>
</protein>
<dbReference type="EMBL" id="JALJOR010000005">
    <property type="protein sequence ID" value="KAK9817181.1"/>
    <property type="molecule type" value="Genomic_DNA"/>
</dbReference>